<keyword evidence="1" id="KW-0175">Coiled coil</keyword>
<evidence type="ECO:0000313" key="3">
    <source>
        <dbReference type="EnsemblPlants" id="LPERR07G09780.1"/>
    </source>
</evidence>
<dbReference type="EnsemblPlants" id="LPERR07G09780.1">
    <property type="protein sequence ID" value="LPERR07G09780.1"/>
    <property type="gene ID" value="LPERR07G09780"/>
</dbReference>
<accession>A0A0D9WY01</accession>
<dbReference type="Gramene" id="LPERR07G09780.1">
    <property type="protein sequence ID" value="LPERR07G09780.1"/>
    <property type="gene ID" value="LPERR07G09780"/>
</dbReference>
<keyword evidence="4" id="KW-1185">Reference proteome</keyword>
<name>A0A0D9WY01_9ORYZ</name>
<dbReference type="HOGENOM" id="CLU_036755_0_1_1"/>
<protein>
    <submittedName>
        <fullName evidence="3">Uncharacterized protein</fullName>
    </submittedName>
</protein>
<evidence type="ECO:0000256" key="2">
    <source>
        <dbReference type="SAM" id="MobiDB-lite"/>
    </source>
</evidence>
<evidence type="ECO:0000256" key="1">
    <source>
        <dbReference type="SAM" id="Coils"/>
    </source>
</evidence>
<sequence>MPLNPESVQLNYENYGSDACPTASVSPLSLRLLRRDSTLCAIAFELPIHFCFHDLHCTLKLFLALPKILNHADKPKCRAFYIYRQTSREYYQIDSRPPSVATITRPMQAPMPVGPAINYFDDEEEEEEAADSSKGRKHKALITGDSDEEVVNQLAPAPRLSSPPPPTIPKAKPISPHPVKRVRLKVSNVKPNTSFTGKADDIPPQSPTTSVVESPAVTPTDLQSNSAEVIMPEATVSLPPQSADTDICPAATQVATSFDITPTAETTPTAAAAALAIVTKATPSPAPAFTTIVDTPSADKWKQVQGSPVAIGPTAGSDSERTVSEEIIGWRYGPNPDQVALIDRVEDQKNMTRLIQLMSESFHLVLKVVKNSNAKDTLLSVLAPVVEEGENIRDELAILKAEMAKNKDSERNFKDSLRDIAGPDPALMEAKKQADAQIQELQKSLEMYAQENREKRLVQFTESYRKLKSESLEEIQSAHKKYVDLQKKFEEPILDALNSATIGSNTSSFQMVVQLLQSAPSRLKNIILETASVACVQTLAMIKSLYPRIDLQPITTGYADGTTAERAMELVSEVDDIAKIMSNDSLYPEEENNDESNLVGSIQKQSYFM</sequence>
<proteinExistence type="predicted"/>
<feature type="region of interest" description="Disordered" evidence="2">
    <location>
        <begin position="156"/>
        <end position="175"/>
    </location>
</feature>
<evidence type="ECO:0000313" key="4">
    <source>
        <dbReference type="Proteomes" id="UP000032180"/>
    </source>
</evidence>
<reference evidence="3" key="3">
    <citation type="submission" date="2015-04" db="UniProtKB">
        <authorList>
            <consortium name="EnsemblPlants"/>
        </authorList>
    </citation>
    <scope>IDENTIFICATION</scope>
</reference>
<reference evidence="4" key="2">
    <citation type="submission" date="2013-12" db="EMBL/GenBank/DDBJ databases">
        <authorList>
            <person name="Yu Y."/>
            <person name="Lee S."/>
            <person name="de Baynast K."/>
            <person name="Wissotski M."/>
            <person name="Liu L."/>
            <person name="Talag J."/>
            <person name="Goicoechea J."/>
            <person name="Angelova A."/>
            <person name="Jetty R."/>
            <person name="Kudrna D."/>
            <person name="Golser W."/>
            <person name="Rivera L."/>
            <person name="Zhang J."/>
            <person name="Wing R."/>
        </authorList>
    </citation>
    <scope>NUCLEOTIDE SEQUENCE</scope>
</reference>
<dbReference type="Proteomes" id="UP000032180">
    <property type="component" value="Chromosome 7"/>
</dbReference>
<dbReference type="AlphaFoldDB" id="A0A0D9WY01"/>
<feature type="region of interest" description="Disordered" evidence="2">
    <location>
        <begin position="191"/>
        <end position="218"/>
    </location>
</feature>
<organism evidence="3 4">
    <name type="scientific">Leersia perrieri</name>
    <dbReference type="NCBI Taxonomy" id="77586"/>
    <lineage>
        <taxon>Eukaryota</taxon>
        <taxon>Viridiplantae</taxon>
        <taxon>Streptophyta</taxon>
        <taxon>Embryophyta</taxon>
        <taxon>Tracheophyta</taxon>
        <taxon>Spermatophyta</taxon>
        <taxon>Magnoliopsida</taxon>
        <taxon>Liliopsida</taxon>
        <taxon>Poales</taxon>
        <taxon>Poaceae</taxon>
        <taxon>BOP clade</taxon>
        <taxon>Oryzoideae</taxon>
        <taxon>Oryzeae</taxon>
        <taxon>Oryzinae</taxon>
        <taxon>Leersia</taxon>
    </lineage>
</organism>
<feature type="coiled-coil region" evidence="1">
    <location>
        <begin position="427"/>
        <end position="458"/>
    </location>
</feature>
<reference evidence="3 4" key="1">
    <citation type="submission" date="2012-08" db="EMBL/GenBank/DDBJ databases">
        <title>Oryza genome evolution.</title>
        <authorList>
            <person name="Wing R.A."/>
        </authorList>
    </citation>
    <scope>NUCLEOTIDE SEQUENCE</scope>
</reference>